<keyword evidence="1" id="KW-0732">Signal</keyword>
<evidence type="ECO:0000256" key="1">
    <source>
        <dbReference type="SAM" id="SignalP"/>
    </source>
</evidence>
<gene>
    <name evidence="2" type="ORF">H0S73_11915</name>
</gene>
<evidence type="ECO:0000313" key="2">
    <source>
        <dbReference type="EMBL" id="MBA1156833.1"/>
    </source>
</evidence>
<comment type="caution">
    <text evidence="2">The sequence shown here is derived from an EMBL/GenBank/DDBJ whole genome shotgun (WGS) entry which is preliminary data.</text>
</comment>
<dbReference type="AlphaFoldDB" id="A0A838BPG1"/>
<feature type="signal peptide" evidence="1">
    <location>
        <begin position="1"/>
        <end position="22"/>
    </location>
</feature>
<sequence length="158" mass="18535">MAAFTLVASPTFFLAAAIPAAAQENDWDSGDSSMSDGRLRDLLRDWVQDRADRRDMLMDLVQERRDQRDELMDLMQERSDRRGEVGDFLRDHPWLRERLRERAASRWNDEDDGGGMVRGRLRERLAERMSGDCYFLTRSLRNQDGSLLVLVRRRVCRD</sequence>
<accession>A0A838BPG1</accession>
<dbReference type="EMBL" id="JACDXJ010000001">
    <property type="protein sequence ID" value="MBA1156833.1"/>
    <property type="molecule type" value="Genomic_DNA"/>
</dbReference>
<reference evidence="2 3" key="1">
    <citation type="submission" date="2020-07" db="EMBL/GenBank/DDBJ databases">
        <title>Draft genome and description of Microvirga mediterraneensis Marseille-Q2068 sp. nov.</title>
        <authorList>
            <person name="Boxberger M."/>
        </authorList>
    </citation>
    <scope>NUCLEOTIDE SEQUENCE [LARGE SCALE GENOMIC DNA]</scope>
    <source>
        <strain evidence="2 3">Marseille-Q2068</strain>
    </source>
</reference>
<dbReference type="Proteomes" id="UP000572984">
    <property type="component" value="Unassembled WGS sequence"/>
</dbReference>
<proteinExistence type="predicted"/>
<name>A0A838BPG1_9HYPH</name>
<feature type="chain" id="PRO_5033009730" evidence="1">
    <location>
        <begin position="23"/>
        <end position="158"/>
    </location>
</feature>
<evidence type="ECO:0000313" key="3">
    <source>
        <dbReference type="Proteomes" id="UP000572984"/>
    </source>
</evidence>
<protein>
    <submittedName>
        <fullName evidence="2">Uncharacterized protein</fullName>
    </submittedName>
</protein>
<keyword evidence="3" id="KW-1185">Reference proteome</keyword>
<organism evidence="2 3">
    <name type="scientific">Microvirga mediterraneensis</name>
    <dbReference type="NCBI Taxonomy" id="2754695"/>
    <lineage>
        <taxon>Bacteria</taxon>
        <taxon>Pseudomonadati</taxon>
        <taxon>Pseudomonadota</taxon>
        <taxon>Alphaproteobacteria</taxon>
        <taxon>Hyphomicrobiales</taxon>
        <taxon>Methylobacteriaceae</taxon>
        <taxon>Microvirga</taxon>
    </lineage>
</organism>